<dbReference type="AlphaFoldDB" id="A0A061AVG2"/>
<evidence type="ECO:0000313" key="8">
    <source>
        <dbReference type="EMBL" id="CDR38726.1"/>
    </source>
</evidence>
<feature type="transmembrane region" description="Helical" evidence="7">
    <location>
        <begin position="377"/>
        <end position="399"/>
    </location>
</feature>
<dbReference type="PIRSF" id="PIRSF006060">
    <property type="entry name" value="AA_transporter"/>
    <property type="match status" value="1"/>
</dbReference>
<evidence type="ECO:0000256" key="3">
    <source>
        <dbReference type="ARBA" id="ARBA00022692"/>
    </source>
</evidence>
<dbReference type="VEuPathDB" id="FungiDB:BON22_0122"/>
<proteinExistence type="predicted"/>
<dbReference type="OrthoDB" id="3257095at2759"/>
<keyword evidence="10" id="KW-1185">Reference proteome</keyword>
<dbReference type="PANTHER" id="PTHR45649">
    <property type="entry name" value="AMINO-ACID PERMEASE BAT1"/>
    <property type="match status" value="1"/>
</dbReference>
<feature type="transmembrane region" description="Helical" evidence="7">
    <location>
        <begin position="405"/>
        <end position="429"/>
    </location>
</feature>
<dbReference type="InterPro" id="IPR002293">
    <property type="entry name" value="AA/rel_permease1"/>
</dbReference>
<name>A0A061AVG2_CYBFA</name>
<dbReference type="PROSITE" id="PS00218">
    <property type="entry name" value="AMINO_ACID_PERMEASE_1"/>
    <property type="match status" value="1"/>
</dbReference>
<feature type="transmembrane region" description="Helical" evidence="7">
    <location>
        <begin position="124"/>
        <end position="147"/>
    </location>
</feature>
<evidence type="ECO:0000256" key="5">
    <source>
        <dbReference type="ARBA" id="ARBA00023136"/>
    </source>
</evidence>
<dbReference type="PANTHER" id="PTHR45649:SF14">
    <property type="entry name" value="GABA PERMEASE"/>
    <property type="match status" value="1"/>
</dbReference>
<dbReference type="GO" id="GO:0022857">
    <property type="term" value="F:transmembrane transporter activity"/>
    <property type="evidence" value="ECO:0007669"/>
    <property type="project" value="InterPro"/>
</dbReference>
<evidence type="ECO:0000256" key="2">
    <source>
        <dbReference type="ARBA" id="ARBA00022448"/>
    </source>
</evidence>
<dbReference type="Pfam" id="PF13520">
    <property type="entry name" value="AA_permease_2"/>
    <property type="match status" value="1"/>
</dbReference>
<reference evidence="8" key="1">
    <citation type="journal article" date="2014" name="Genome Announc.">
        <title>Genome sequence of the yeast Cyberlindnera fabianii (Hansenula fabianii).</title>
        <authorList>
            <person name="Freel K.C."/>
            <person name="Sarilar V."/>
            <person name="Neuveglise C."/>
            <person name="Devillers H."/>
            <person name="Friedrich A."/>
            <person name="Schacherer J."/>
        </authorList>
    </citation>
    <scope>NUCLEOTIDE SEQUENCE</scope>
    <source>
        <strain evidence="8">YJS4271</strain>
    </source>
</reference>
<feature type="transmembrane region" description="Helical" evidence="7">
    <location>
        <begin position="479"/>
        <end position="498"/>
    </location>
</feature>
<accession>A0A061AVG2</accession>
<evidence type="ECO:0000256" key="4">
    <source>
        <dbReference type="ARBA" id="ARBA00022989"/>
    </source>
</evidence>
<dbReference type="Proteomes" id="UP000189513">
    <property type="component" value="Unassembled WGS sequence"/>
</dbReference>
<reference evidence="9" key="3">
    <citation type="submission" date="2017-01" db="EMBL/GenBank/DDBJ databases">
        <authorList>
            <person name="Mah S.A."/>
            <person name="Swanson W.J."/>
            <person name="Moy G.W."/>
            <person name="Vacquier V.D."/>
        </authorList>
    </citation>
    <scope>NUCLEOTIDE SEQUENCE [LARGE SCALE GENOMIC DNA]</scope>
    <source>
        <strain evidence="9">65</strain>
    </source>
</reference>
<feature type="transmembrane region" description="Helical" evidence="7">
    <location>
        <begin position="167"/>
        <end position="187"/>
    </location>
</feature>
<feature type="transmembrane region" description="Helical" evidence="7">
    <location>
        <begin position="278"/>
        <end position="303"/>
    </location>
</feature>
<organism evidence="8">
    <name type="scientific">Cyberlindnera fabianii</name>
    <name type="common">Yeast</name>
    <name type="synonym">Hansenula fabianii</name>
    <dbReference type="NCBI Taxonomy" id="36022"/>
    <lineage>
        <taxon>Eukaryota</taxon>
        <taxon>Fungi</taxon>
        <taxon>Dikarya</taxon>
        <taxon>Ascomycota</taxon>
        <taxon>Saccharomycotina</taxon>
        <taxon>Saccharomycetes</taxon>
        <taxon>Phaffomycetales</taxon>
        <taxon>Phaffomycetaceae</taxon>
        <taxon>Cyberlindnera</taxon>
    </lineage>
</organism>
<gene>
    <name evidence="9" type="ORF">BON22_0122</name>
    <name evidence="8" type="ORF">CYFA0S_02e05006g</name>
</gene>
<evidence type="ECO:0000256" key="1">
    <source>
        <dbReference type="ARBA" id="ARBA00004141"/>
    </source>
</evidence>
<dbReference type="EMBL" id="MPUK01000001">
    <property type="protein sequence ID" value="ONH69933.1"/>
    <property type="molecule type" value="Genomic_DNA"/>
</dbReference>
<keyword evidence="2" id="KW-0813">Transport</keyword>
<dbReference type="STRING" id="36022.A0A061AVG2"/>
<evidence type="ECO:0000256" key="7">
    <source>
        <dbReference type="SAM" id="Phobius"/>
    </source>
</evidence>
<feature type="transmembrane region" description="Helical" evidence="7">
    <location>
        <begin position="199"/>
        <end position="218"/>
    </location>
</feature>
<comment type="subcellular location">
    <subcellularLocation>
        <location evidence="1">Membrane</location>
        <topology evidence="1">Multi-pass membrane protein</topology>
    </subcellularLocation>
</comment>
<feature type="transmembrane region" description="Helical" evidence="7">
    <location>
        <begin position="238"/>
        <end position="257"/>
    </location>
</feature>
<feature type="transmembrane region" description="Helical" evidence="7">
    <location>
        <begin position="441"/>
        <end position="467"/>
    </location>
</feature>
<dbReference type="EMBL" id="LK052887">
    <property type="protein sequence ID" value="CDR38726.1"/>
    <property type="molecule type" value="Genomic_DNA"/>
</dbReference>
<feature type="region of interest" description="Disordered" evidence="6">
    <location>
        <begin position="1"/>
        <end position="20"/>
    </location>
</feature>
<keyword evidence="3 7" id="KW-0812">Transmembrane</keyword>
<keyword evidence="5 7" id="KW-0472">Membrane</keyword>
<feature type="transmembrane region" description="Helical" evidence="7">
    <location>
        <begin position="323"/>
        <end position="343"/>
    </location>
</feature>
<feature type="transmembrane region" description="Helical" evidence="7">
    <location>
        <begin position="77"/>
        <end position="103"/>
    </location>
</feature>
<dbReference type="GO" id="GO:0006865">
    <property type="term" value="P:amino acid transport"/>
    <property type="evidence" value="ECO:0007669"/>
    <property type="project" value="InterPro"/>
</dbReference>
<protein>
    <submittedName>
        <fullName evidence="9">Amino-acid permease BAT1</fullName>
    </submittedName>
    <submittedName>
        <fullName evidence="8">CYFA0S02e05006g1_1</fullName>
    </submittedName>
</protein>
<evidence type="ECO:0000313" key="9">
    <source>
        <dbReference type="EMBL" id="ONH69933.1"/>
    </source>
</evidence>
<keyword evidence="4 7" id="KW-1133">Transmembrane helix</keyword>
<feature type="compositionally biased region" description="Basic and acidic residues" evidence="6">
    <location>
        <begin position="8"/>
        <end position="20"/>
    </location>
</feature>
<sequence>MEQVSFHSNDHKDPESHALKGPDDQAVLEQLGYKQEFKRSHSILSLVAYGVYILTPPTACMNTLTTPLVMGGAQSLVWGYIIVSIFTIIVALSMAEIAAVYPVSGGPLSWAYQLGNKRQAKILSSWYTGYFNIFAQIAFASSAFFQGVVQMLSAVALQHPDYIPERYHYVLVTIGFIGLSTICNVFLSKFYSQTTKLIFALNVGSVFAVMITLLAKTPERNTGKFIFTEYNNMTGFSSHGYVFILGLLQSAYTFTGYDSVTHLAEEAETGINIIPRALMIVITSSILYGFMFIIAICSVLDDIPGLVDSATGSAFTQLVFNKVGSIPVTVLLILLPAISAIFAGDGMTLSNSRTIFSFARDGAFIFPKTFSKVSDRWGVPIPALIFSFLGQSIIIILYLSSDVVFNTILSLCTIGHELAYLVPITMMLFGGRSRMPKTRPWNLGIVGVICNIIAIMWLCFVSITAMFPTVHPTTAGNMNYTVVIIFIVLAYATICWFIQGVKTYKGPSEVLNEAEVFDATSTDDVNVVIGDSFQEKH</sequence>
<feature type="transmembrane region" description="Helical" evidence="7">
    <location>
        <begin position="43"/>
        <end position="65"/>
    </location>
</feature>
<reference evidence="10" key="2">
    <citation type="journal article" date="2017" name="Genome Announc.">
        <title>Genome sequences of Cyberlindnera fabianii 65, Pichia kudriavzevii 129, and Saccharomyces cerevisiae 131 isolated from fermented masau fruits in Zimbabwe.</title>
        <authorList>
            <person name="van Rijswijck I.M.H."/>
            <person name="Derks M.F.L."/>
            <person name="Abee T."/>
            <person name="de Ridder D."/>
            <person name="Smid E.J."/>
        </authorList>
    </citation>
    <scope>NUCLEOTIDE SEQUENCE [LARGE SCALE GENOMIC DNA]</scope>
    <source>
        <strain evidence="10">65</strain>
    </source>
</reference>
<dbReference type="Gene3D" id="1.20.1740.10">
    <property type="entry name" value="Amino acid/polyamine transporter I"/>
    <property type="match status" value="1"/>
</dbReference>
<evidence type="ECO:0000256" key="6">
    <source>
        <dbReference type="SAM" id="MobiDB-lite"/>
    </source>
</evidence>
<evidence type="ECO:0000313" key="10">
    <source>
        <dbReference type="Proteomes" id="UP000189513"/>
    </source>
</evidence>
<dbReference type="GO" id="GO:0016020">
    <property type="term" value="C:membrane"/>
    <property type="evidence" value="ECO:0007669"/>
    <property type="project" value="UniProtKB-SubCell"/>
</dbReference>
<dbReference type="InterPro" id="IPR004840">
    <property type="entry name" value="Amino_acid_permease_CS"/>
</dbReference>